<dbReference type="OrthoDB" id="7872252at2"/>
<evidence type="ECO:0000313" key="1">
    <source>
        <dbReference type="EMBL" id="SDZ38213.1"/>
    </source>
</evidence>
<sequence>MTKRLLEDVYTTLQTANLAANESQFCEQWLAKSACYMRTLRFTDTEPSAEALATLGSKLGYYANELARRDDATSKHWAAALTELRGQTQSALEAKVRERWKRVCNA</sequence>
<reference evidence="2" key="1">
    <citation type="submission" date="2016-10" db="EMBL/GenBank/DDBJ databases">
        <authorList>
            <person name="Varghese N."/>
            <person name="Submissions S."/>
        </authorList>
    </citation>
    <scope>NUCLEOTIDE SEQUENCE [LARGE SCALE GENOMIC DNA]</scope>
    <source>
        <strain evidence="2">DSM 100420</strain>
    </source>
</reference>
<dbReference type="Proteomes" id="UP000198914">
    <property type="component" value="Unassembled WGS sequence"/>
</dbReference>
<name>A0A1H3SJI0_9RHOB</name>
<proteinExistence type="predicted"/>
<organism evidence="1 2">
    <name type="scientific">Jannaschia faecimaris</name>
    <dbReference type="NCBI Taxonomy" id="1244108"/>
    <lineage>
        <taxon>Bacteria</taxon>
        <taxon>Pseudomonadati</taxon>
        <taxon>Pseudomonadota</taxon>
        <taxon>Alphaproteobacteria</taxon>
        <taxon>Rhodobacterales</taxon>
        <taxon>Roseobacteraceae</taxon>
        <taxon>Jannaschia</taxon>
    </lineage>
</organism>
<dbReference type="RefSeq" id="WP_139176638.1">
    <property type="nucleotide sequence ID" value="NZ_FNPX01000012.1"/>
</dbReference>
<gene>
    <name evidence="1" type="ORF">SAMN05444004_11275</name>
</gene>
<evidence type="ECO:0000313" key="2">
    <source>
        <dbReference type="Proteomes" id="UP000198914"/>
    </source>
</evidence>
<keyword evidence="2" id="KW-1185">Reference proteome</keyword>
<protein>
    <submittedName>
        <fullName evidence="1">Uncharacterized protein</fullName>
    </submittedName>
</protein>
<accession>A0A1H3SJI0</accession>
<dbReference type="AlphaFoldDB" id="A0A1H3SJI0"/>
<dbReference type="Pfam" id="PF20331">
    <property type="entry name" value="DUF6626"/>
    <property type="match status" value="1"/>
</dbReference>
<dbReference type="InterPro" id="IPR046734">
    <property type="entry name" value="DUF6626"/>
</dbReference>
<dbReference type="EMBL" id="FNPX01000012">
    <property type="protein sequence ID" value="SDZ38213.1"/>
    <property type="molecule type" value="Genomic_DNA"/>
</dbReference>